<proteinExistence type="inferred from homology"/>
<evidence type="ECO:0000313" key="5">
    <source>
        <dbReference type="Proteomes" id="UP000785679"/>
    </source>
</evidence>
<gene>
    <name evidence="4" type="ORF">FGO68_gene17757</name>
</gene>
<evidence type="ECO:0000313" key="4">
    <source>
        <dbReference type="EMBL" id="TNV83389.1"/>
    </source>
</evidence>
<name>A0A8J8T5U9_HALGN</name>
<dbReference type="InterPro" id="IPR022783">
    <property type="entry name" value="GCFC_dom"/>
</dbReference>
<dbReference type="EMBL" id="RRYP01003880">
    <property type="protein sequence ID" value="TNV83389.1"/>
    <property type="molecule type" value="Genomic_DNA"/>
</dbReference>
<dbReference type="AlphaFoldDB" id="A0A8J8T5U9"/>
<evidence type="ECO:0000259" key="3">
    <source>
        <dbReference type="PROSITE" id="PS50174"/>
    </source>
</evidence>
<keyword evidence="5" id="KW-1185">Reference proteome</keyword>
<evidence type="ECO:0000256" key="2">
    <source>
        <dbReference type="SAM" id="MobiDB-lite"/>
    </source>
</evidence>
<dbReference type="Pfam" id="PF07842">
    <property type="entry name" value="GCFC"/>
    <property type="match status" value="1"/>
</dbReference>
<feature type="region of interest" description="Disordered" evidence="2">
    <location>
        <begin position="47"/>
        <end position="69"/>
    </location>
</feature>
<dbReference type="OrthoDB" id="4822at2759"/>
<feature type="compositionally biased region" description="Polar residues" evidence="2">
    <location>
        <begin position="99"/>
        <end position="108"/>
    </location>
</feature>
<dbReference type="GO" id="GO:0071008">
    <property type="term" value="C:U2-type post-mRNA release spliceosomal complex"/>
    <property type="evidence" value="ECO:0007669"/>
    <property type="project" value="TreeGrafter"/>
</dbReference>
<dbReference type="PANTHER" id="PTHR23329:SF1">
    <property type="entry name" value="TUFTELIN-INTERACTING PROTEIN 11"/>
    <property type="match status" value="1"/>
</dbReference>
<sequence>MGGFTVGKGIGKNNQGIVNPVEAVAKKDNICLGQGVFEEKLVKEKKEDLITDPEERLKRDKEVQKQKLDQEDKDFLALLKSSSKPTGDSKPFQRHVPHQQKQPSSYSQVKDFGLSSAKPTTSMKIIDMTTAATNYIDSSKFATTNIAKPVKALKNEGLFGKVLALKERIKHELQSAVNQKGYQTDVKVTAEYEKELVASRLENQRESLQILQHLKSQVHSRLVSPILTQKPDFNIPAECRELFTKYQDEYEQHKISVLAVKLIGANMIRPQISEWEVRREPKRMYGEYLDVGEILGIGKEDQMFGNNDSDDYGLNPKQITNDRIDDLNHSDVLYYLYDKYWLQKMRAYISTGWDVKESPRQFQEAIRDWGYLMPGRFLSKVVNIYLKPRLLREISQNWDPRDMSDKNRLENWLLIWSELLGPQNMQAIFVSAKLKIYQALNDWNCQDVELAKSLLLPWRGVIDHQSFDNMVVRVLIPRLTLSLKSLEIDPSNQDITPLQHIFAWEGIISDKELSLLLREHVLGKWLLTLQEWLSQVTESEDQDQMFAEIEQYYKGWRSIIPKSIISQHNISEVFKIGAVLIIEKAT</sequence>
<dbReference type="GO" id="GO:0000390">
    <property type="term" value="P:spliceosomal complex disassembly"/>
    <property type="evidence" value="ECO:0007669"/>
    <property type="project" value="InterPro"/>
</dbReference>
<feature type="domain" description="G-patch" evidence="3">
    <location>
        <begin position="1"/>
        <end position="37"/>
    </location>
</feature>
<feature type="region of interest" description="Disordered" evidence="2">
    <location>
        <begin position="82"/>
        <end position="112"/>
    </location>
</feature>
<organism evidence="4 5">
    <name type="scientific">Halteria grandinella</name>
    <dbReference type="NCBI Taxonomy" id="5974"/>
    <lineage>
        <taxon>Eukaryota</taxon>
        <taxon>Sar</taxon>
        <taxon>Alveolata</taxon>
        <taxon>Ciliophora</taxon>
        <taxon>Intramacronucleata</taxon>
        <taxon>Spirotrichea</taxon>
        <taxon>Stichotrichia</taxon>
        <taxon>Sporadotrichida</taxon>
        <taxon>Halteriidae</taxon>
        <taxon>Halteria</taxon>
    </lineage>
</organism>
<protein>
    <recommendedName>
        <fullName evidence="3">G-patch domain-containing protein</fullName>
    </recommendedName>
</protein>
<reference evidence="4" key="1">
    <citation type="submission" date="2019-06" db="EMBL/GenBank/DDBJ databases">
        <authorList>
            <person name="Zheng W."/>
        </authorList>
    </citation>
    <scope>NUCLEOTIDE SEQUENCE</scope>
    <source>
        <strain evidence="4">QDHG01</strain>
    </source>
</reference>
<dbReference type="PROSITE" id="PS50174">
    <property type="entry name" value="G_PATCH"/>
    <property type="match status" value="1"/>
</dbReference>
<dbReference type="PANTHER" id="PTHR23329">
    <property type="entry name" value="TUFTELIN-INTERACTING PROTEIN 11-RELATED"/>
    <property type="match status" value="1"/>
</dbReference>
<evidence type="ECO:0000256" key="1">
    <source>
        <dbReference type="ARBA" id="ARBA00010900"/>
    </source>
</evidence>
<dbReference type="GO" id="GO:0003676">
    <property type="term" value="F:nucleic acid binding"/>
    <property type="evidence" value="ECO:0007669"/>
    <property type="project" value="InterPro"/>
</dbReference>
<accession>A0A8J8T5U9</accession>
<dbReference type="InterPro" id="IPR000467">
    <property type="entry name" value="G_patch_dom"/>
</dbReference>
<comment type="similarity">
    <text evidence="1">Belongs to the TFP11/STIP family.</text>
</comment>
<dbReference type="Proteomes" id="UP000785679">
    <property type="component" value="Unassembled WGS sequence"/>
</dbReference>
<dbReference type="InterPro" id="IPR045211">
    <property type="entry name" value="TFP11/STIP/Ntr1"/>
</dbReference>
<comment type="caution">
    <text evidence="4">The sequence shown here is derived from an EMBL/GenBank/DDBJ whole genome shotgun (WGS) entry which is preliminary data.</text>
</comment>
<dbReference type="Pfam" id="PF01585">
    <property type="entry name" value="G-patch"/>
    <property type="match status" value="1"/>
</dbReference>